<evidence type="ECO:0000256" key="1">
    <source>
        <dbReference type="ARBA" id="ARBA00004342"/>
    </source>
</evidence>
<reference evidence="4 5" key="1">
    <citation type="submission" date="2022-09" db="EMBL/GenBank/DDBJ databases">
        <authorList>
            <person name="Palmer J.M."/>
        </authorList>
    </citation>
    <scope>NUCLEOTIDE SEQUENCE [LARGE SCALE GENOMIC DNA]</scope>
    <source>
        <strain evidence="4 5">DSM 7382</strain>
    </source>
</reference>
<dbReference type="InterPro" id="IPR027417">
    <property type="entry name" value="P-loop_NTPase"/>
</dbReference>
<dbReference type="PROSITE" id="PS51420">
    <property type="entry name" value="RHO"/>
    <property type="match status" value="1"/>
</dbReference>
<evidence type="ECO:0000256" key="2">
    <source>
        <dbReference type="ARBA" id="ARBA00022741"/>
    </source>
</evidence>
<dbReference type="AlphaFoldDB" id="A0AAW0GAL4"/>
<name>A0AAW0GAL4_9APHY</name>
<keyword evidence="2" id="KW-0547">Nucleotide-binding</keyword>
<keyword evidence="3" id="KW-0342">GTP-binding</keyword>
<dbReference type="FunFam" id="3.40.50.300:FF:001447">
    <property type="entry name" value="Ras-related protein Rab-1B"/>
    <property type="match status" value="1"/>
</dbReference>
<proteinExistence type="predicted"/>
<evidence type="ECO:0000313" key="5">
    <source>
        <dbReference type="Proteomes" id="UP001385951"/>
    </source>
</evidence>
<dbReference type="Proteomes" id="UP001385951">
    <property type="component" value="Unassembled WGS sequence"/>
</dbReference>
<dbReference type="Gene3D" id="3.40.50.300">
    <property type="entry name" value="P-loop containing nucleotide triphosphate hydrolases"/>
    <property type="match status" value="1"/>
</dbReference>
<dbReference type="Pfam" id="PF00071">
    <property type="entry name" value="Ras"/>
    <property type="match status" value="2"/>
</dbReference>
<evidence type="ECO:0000313" key="4">
    <source>
        <dbReference type="EMBL" id="KAK7686125.1"/>
    </source>
</evidence>
<dbReference type="GO" id="GO:0005886">
    <property type="term" value="C:plasma membrane"/>
    <property type="evidence" value="ECO:0007669"/>
    <property type="project" value="UniProtKB-SubCell"/>
</dbReference>
<sequence length="214" mass="24351">MGELVRKYRVVVLGAGGVGKSALTVRFAQGRFVSDYNPTIEEEYACDVQAEGETCLLEIMDTAGAEQFTALNEVYIKVPPVSSSKDHPAYPIQRARGFVLVFSLTQESTLQDVDNIRQQIQMIKAQEGQSIPIVVVGTKMDLAREREVTRDTIKDLAARWGLPFYETSAKNNWHVTDVFHDLLGQMRRRYPDEPLKKRKEKTKSRNRIDRCIIM</sequence>
<gene>
    <name evidence="4" type="ORF">QCA50_010937</name>
</gene>
<dbReference type="InterPro" id="IPR020849">
    <property type="entry name" value="Small_GTPase_Ras-type"/>
</dbReference>
<dbReference type="NCBIfam" id="TIGR00231">
    <property type="entry name" value="small_GTP"/>
    <property type="match status" value="1"/>
</dbReference>
<organism evidence="4 5">
    <name type="scientific">Cerrena zonata</name>
    <dbReference type="NCBI Taxonomy" id="2478898"/>
    <lineage>
        <taxon>Eukaryota</taxon>
        <taxon>Fungi</taxon>
        <taxon>Dikarya</taxon>
        <taxon>Basidiomycota</taxon>
        <taxon>Agaricomycotina</taxon>
        <taxon>Agaricomycetes</taxon>
        <taxon>Polyporales</taxon>
        <taxon>Cerrenaceae</taxon>
        <taxon>Cerrena</taxon>
    </lineage>
</organism>
<dbReference type="SMART" id="SM00174">
    <property type="entry name" value="RHO"/>
    <property type="match status" value="1"/>
</dbReference>
<dbReference type="SUPFAM" id="SSF52540">
    <property type="entry name" value="P-loop containing nucleoside triphosphate hydrolases"/>
    <property type="match status" value="1"/>
</dbReference>
<evidence type="ECO:0000256" key="3">
    <source>
        <dbReference type="ARBA" id="ARBA00023134"/>
    </source>
</evidence>
<protein>
    <submittedName>
        <fullName evidence="4">Uncharacterized protein</fullName>
    </submittedName>
</protein>
<dbReference type="PRINTS" id="PR00449">
    <property type="entry name" value="RASTRNSFRMNG"/>
</dbReference>
<dbReference type="GO" id="GO:0003924">
    <property type="term" value="F:GTPase activity"/>
    <property type="evidence" value="ECO:0007669"/>
    <property type="project" value="InterPro"/>
</dbReference>
<dbReference type="PANTHER" id="PTHR24070">
    <property type="entry name" value="RAS, DI-RAS, AND RHEB FAMILY MEMBERS OF SMALL GTPASE SUPERFAMILY"/>
    <property type="match status" value="1"/>
</dbReference>
<dbReference type="PROSITE" id="PS51421">
    <property type="entry name" value="RAS"/>
    <property type="match status" value="1"/>
</dbReference>
<dbReference type="InterPro" id="IPR001806">
    <property type="entry name" value="Small_GTPase"/>
</dbReference>
<comment type="subcellular location">
    <subcellularLocation>
        <location evidence="1">Cell membrane</location>
        <topology evidence="1">Lipid-anchor</topology>
        <orientation evidence="1">Cytoplasmic side</orientation>
    </subcellularLocation>
</comment>
<dbReference type="GO" id="GO:0005525">
    <property type="term" value="F:GTP binding"/>
    <property type="evidence" value="ECO:0007669"/>
    <property type="project" value="UniProtKB-KW"/>
</dbReference>
<dbReference type="SMART" id="SM00175">
    <property type="entry name" value="RAB"/>
    <property type="match status" value="1"/>
</dbReference>
<dbReference type="PROSITE" id="PS51419">
    <property type="entry name" value="RAB"/>
    <property type="match status" value="1"/>
</dbReference>
<dbReference type="InterPro" id="IPR005225">
    <property type="entry name" value="Small_GTP-bd"/>
</dbReference>
<dbReference type="SMART" id="SM00173">
    <property type="entry name" value="RAS"/>
    <property type="match status" value="1"/>
</dbReference>
<keyword evidence="5" id="KW-1185">Reference proteome</keyword>
<dbReference type="GO" id="GO:0007165">
    <property type="term" value="P:signal transduction"/>
    <property type="evidence" value="ECO:0007669"/>
    <property type="project" value="InterPro"/>
</dbReference>
<accession>A0AAW0GAL4</accession>
<comment type="caution">
    <text evidence="4">The sequence shown here is derived from an EMBL/GenBank/DDBJ whole genome shotgun (WGS) entry which is preliminary data.</text>
</comment>
<dbReference type="EMBL" id="JASBNA010000018">
    <property type="protein sequence ID" value="KAK7686125.1"/>
    <property type="molecule type" value="Genomic_DNA"/>
</dbReference>